<dbReference type="EMBL" id="JAKKPZ010000013">
    <property type="protein sequence ID" value="KAI1714451.1"/>
    <property type="molecule type" value="Genomic_DNA"/>
</dbReference>
<name>A0AAD4N465_9BILA</name>
<protein>
    <submittedName>
        <fullName evidence="2">Uncharacterized protein</fullName>
    </submittedName>
</protein>
<comment type="caution">
    <text evidence="2">The sequence shown here is derived from an EMBL/GenBank/DDBJ whole genome shotgun (WGS) entry which is preliminary data.</text>
</comment>
<reference evidence="2" key="1">
    <citation type="submission" date="2022-01" db="EMBL/GenBank/DDBJ databases">
        <title>Genome Sequence Resource for Two Populations of Ditylenchus destructor, the Migratory Endoparasitic Phytonematode.</title>
        <authorList>
            <person name="Zhang H."/>
            <person name="Lin R."/>
            <person name="Xie B."/>
        </authorList>
    </citation>
    <scope>NUCLEOTIDE SEQUENCE</scope>
    <source>
        <strain evidence="2">BazhouSP</strain>
    </source>
</reference>
<feature type="chain" id="PRO_5042203695" evidence="1">
    <location>
        <begin position="22"/>
        <end position="194"/>
    </location>
</feature>
<evidence type="ECO:0000256" key="1">
    <source>
        <dbReference type="SAM" id="SignalP"/>
    </source>
</evidence>
<dbReference type="Proteomes" id="UP001201812">
    <property type="component" value="Unassembled WGS sequence"/>
</dbReference>
<sequence>MKVWLYIAALACLLYNANVEAGNPLKKLIQKIDDQISTFITADQITKLANGAASDYLAGKSMSDIGNNAFNTGLGLLTIQQKTQGMTILTGLMNDLGGPSQANVTLNKVIPPVWKIVSPLADKLKTKIQSGQSQGQSNDQLTATIYKFINKKWTKKMAKKIANAAWNAIDDSEKSAVYNNAKDVVKFELYGFSA</sequence>
<evidence type="ECO:0000313" key="2">
    <source>
        <dbReference type="EMBL" id="KAI1714451.1"/>
    </source>
</evidence>
<evidence type="ECO:0000313" key="3">
    <source>
        <dbReference type="Proteomes" id="UP001201812"/>
    </source>
</evidence>
<organism evidence="2 3">
    <name type="scientific">Ditylenchus destructor</name>
    <dbReference type="NCBI Taxonomy" id="166010"/>
    <lineage>
        <taxon>Eukaryota</taxon>
        <taxon>Metazoa</taxon>
        <taxon>Ecdysozoa</taxon>
        <taxon>Nematoda</taxon>
        <taxon>Chromadorea</taxon>
        <taxon>Rhabditida</taxon>
        <taxon>Tylenchina</taxon>
        <taxon>Tylenchomorpha</taxon>
        <taxon>Sphaerularioidea</taxon>
        <taxon>Anguinidae</taxon>
        <taxon>Anguininae</taxon>
        <taxon>Ditylenchus</taxon>
    </lineage>
</organism>
<gene>
    <name evidence="2" type="ORF">DdX_08546</name>
</gene>
<keyword evidence="3" id="KW-1185">Reference proteome</keyword>
<dbReference type="AlphaFoldDB" id="A0AAD4N465"/>
<proteinExistence type="predicted"/>
<keyword evidence="1" id="KW-0732">Signal</keyword>
<feature type="signal peptide" evidence="1">
    <location>
        <begin position="1"/>
        <end position="21"/>
    </location>
</feature>
<accession>A0AAD4N465</accession>